<dbReference type="PANTHER" id="PTHR45856">
    <property type="entry name" value="ALPHA/BETA-HYDROLASES SUPERFAMILY PROTEIN"/>
    <property type="match status" value="1"/>
</dbReference>
<dbReference type="Pfam" id="PF01764">
    <property type="entry name" value="Lipase_3"/>
    <property type="match status" value="1"/>
</dbReference>
<accession>A0A1P8WAU6</accession>
<evidence type="ECO:0000256" key="1">
    <source>
        <dbReference type="SAM" id="MobiDB-lite"/>
    </source>
</evidence>
<dbReference type="AlphaFoldDB" id="A0A1P8WAU6"/>
<dbReference type="KEGG" id="fmr:Fuma_00783"/>
<organism evidence="3 4">
    <name type="scientific">Fuerstiella marisgermanici</name>
    <dbReference type="NCBI Taxonomy" id="1891926"/>
    <lineage>
        <taxon>Bacteria</taxon>
        <taxon>Pseudomonadati</taxon>
        <taxon>Planctomycetota</taxon>
        <taxon>Planctomycetia</taxon>
        <taxon>Planctomycetales</taxon>
        <taxon>Planctomycetaceae</taxon>
        <taxon>Fuerstiella</taxon>
    </lineage>
</organism>
<dbReference type="InterPro" id="IPR051218">
    <property type="entry name" value="Sec_MonoDiacylglyc_Lipase"/>
</dbReference>
<dbReference type="PANTHER" id="PTHR45856:SF24">
    <property type="entry name" value="FUNGAL LIPASE-LIKE DOMAIN-CONTAINING PROTEIN"/>
    <property type="match status" value="1"/>
</dbReference>
<feature type="region of interest" description="Disordered" evidence="1">
    <location>
        <begin position="311"/>
        <end position="333"/>
    </location>
</feature>
<dbReference type="InterPro" id="IPR029058">
    <property type="entry name" value="AB_hydrolase_fold"/>
</dbReference>
<evidence type="ECO:0000313" key="3">
    <source>
        <dbReference type="EMBL" id="APZ91197.1"/>
    </source>
</evidence>
<dbReference type="CDD" id="cd00519">
    <property type="entry name" value="Lipase_3"/>
    <property type="match status" value="1"/>
</dbReference>
<reference evidence="3 4" key="1">
    <citation type="journal article" date="2016" name="Front. Microbiol.">
        <title>Fuerstia marisgermanicae gen. nov., sp. nov., an Unusual Member of the Phylum Planctomycetes from the German Wadden Sea.</title>
        <authorList>
            <person name="Kohn T."/>
            <person name="Heuer A."/>
            <person name="Jogler M."/>
            <person name="Vollmers J."/>
            <person name="Boedeker C."/>
            <person name="Bunk B."/>
            <person name="Rast P."/>
            <person name="Borchert D."/>
            <person name="Glockner I."/>
            <person name="Freese H.M."/>
            <person name="Klenk H.P."/>
            <person name="Overmann J."/>
            <person name="Kaster A.K."/>
            <person name="Rohde M."/>
            <person name="Wiegand S."/>
            <person name="Jogler C."/>
        </authorList>
    </citation>
    <scope>NUCLEOTIDE SEQUENCE [LARGE SCALE GENOMIC DNA]</scope>
    <source>
        <strain evidence="3 4">NH11</strain>
    </source>
</reference>
<sequence>MESAAQRWKTCVEIVILRARVAPPSTNTVILKIPTAMSDAASLVPIHSKITCPIEEKPMLVQSLLFAELSSASYYDEVHAERIVEHMGFEGFQYYDRDGAQAYMYWNDTDCVVACRGTEPNEWNDIKADANAVAVVTETFGRVHKGFNQEVDDLWPILENALVENKKTLWFTGHSLGGAMATICAGRCYLSEIESMPKALFTYGSPRVGDKQFVNFVELDHTRWVNNNDIVTRVPPAWMGYRHGGTEKYLNCNGKFRDLSGVLRRADRWRGFLRGLLSFKVDHFSDHSIDRYVEYILGAVQEAGDLQEVDDTLGKLPEGESPASDGEAVTAKQ</sequence>
<feature type="domain" description="Fungal lipase-type" evidence="2">
    <location>
        <begin position="112"/>
        <end position="237"/>
    </location>
</feature>
<evidence type="ECO:0000259" key="2">
    <source>
        <dbReference type="Pfam" id="PF01764"/>
    </source>
</evidence>
<dbReference type="SUPFAM" id="SSF53474">
    <property type="entry name" value="alpha/beta-Hydrolases"/>
    <property type="match status" value="1"/>
</dbReference>
<evidence type="ECO:0000313" key="4">
    <source>
        <dbReference type="Proteomes" id="UP000187735"/>
    </source>
</evidence>
<dbReference type="GO" id="GO:0006629">
    <property type="term" value="P:lipid metabolic process"/>
    <property type="evidence" value="ECO:0007669"/>
    <property type="project" value="InterPro"/>
</dbReference>
<dbReference type="Proteomes" id="UP000187735">
    <property type="component" value="Chromosome"/>
</dbReference>
<dbReference type="Gene3D" id="3.40.50.1820">
    <property type="entry name" value="alpha/beta hydrolase"/>
    <property type="match status" value="1"/>
</dbReference>
<dbReference type="EMBL" id="CP017641">
    <property type="protein sequence ID" value="APZ91197.1"/>
    <property type="molecule type" value="Genomic_DNA"/>
</dbReference>
<gene>
    <name evidence="3" type="ORF">Fuma_00783</name>
</gene>
<protein>
    <submittedName>
        <fullName evidence="3">Putative lipase</fullName>
    </submittedName>
</protein>
<proteinExistence type="predicted"/>
<name>A0A1P8WAU6_9PLAN</name>
<keyword evidence="4" id="KW-1185">Reference proteome</keyword>
<dbReference type="InterPro" id="IPR002921">
    <property type="entry name" value="Fungal_lipase-type"/>
</dbReference>
<dbReference type="STRING" id="1891926.Fuma_00783"/>